<dbReference type="InterPro" id="IPR011495">
    <property type="entry name" value="Sig_transdc_His_kin_sub2_dim/P"/>
</dbReference>
<evidence type="ECO:0000313" key="4">
    <source>
        <dbReference type="EMBL" id="AKB68406.1"/>
    </source>
</evidence>
<organism evidence="4 5">
    <name type="scientific">Methanosarcina mazei LYC</name>
    <dbReference type="NCBI Taxonomy" id="1434114"/>
    <lineage>
        <taxon>Archaea</taxon>
        <taxon>Methanobacteriati</taxon>
        <taxon>Methanobacteriota</taxon>
        <taxon>Stenosarchaea group</taxon>
        <taxon>Methanomicrobia</taxon>
        <taxon>Methanosarcinales</taxon>
        <taxon>Methanosarcinaceae</taxon>
        <taxon>Methanosarcina</taxon>
    </lineage>
</organism>
<accession>A0A0E3LWA0</accession>
<dbReference type="InterPro" id="IPR003594">
    <property type="entry name" value="HATPase_dom"/>
</dbReference>
<dbReference type="InterPro" id="IPR013656">
    <property type="entry name" value="PAS_4"/>
</dbReference>
<dbReference type="SUPFAM" id="SSF55781">
    <property type="entry name" value="GAF domain-like"/>
    <property type="match status" value="1"/>
</dbReference>
<dbReference type="Gene3D" id="3.30.450.40">
    <property type="match status" value="1"/>
</dbReference>
<evidence type="ECO:0000259" key="3">
    <source>
        <dbReference type="PROSITE" id="PS50113"/>
    </source>
</evidence>
<dbReference type="Gene3D" id="3.30.565.10">
    <property type="entry name" value="Histidine kinase-like ATPase, C-terminal domain"/>
    <property type="match status" value="1"/>
</dbReference>
<dbReference type="SMART" id="SM00091">
    <property type="entry name" value="PAS"/>
    <property type="match status" value="4"/>
</dbReference>
<dbReference type="CDD" id="cd00130">
    <property type="entry name" value="PAS"/>
    <property type="match status" value="2"/>
</dbReference>
<dbReference type="HOGENOM" id="CLU_000445_114_57_2"/>
<evidence type="ECO:0000256" key="1">
    <source>
        <dbReference type="SAM" id="MobiDB-lite"/>
    </source>
</evidence>
<dbReference type="AlphaFoldDB" id="A0A0E3LWA0"/>
<feature type="domain" description="PAS" evidence="2">
    <location>
        <begin position="443"/>
        <end position="516"/>
    </location>
</feature>
<dbReference type="PANTHER" id="PTHR43065:SF23">
    <property type="entry name" value="SENSOR HISTIDINE KINASE PDTAS"/>
    <property type="match status" value="1"/>
</dbReference>
<dbReference type="InterPro" id="IPR000700">
    <property type="entry name" value="PAS-assoc_C"/>
</dbReference>
<reference evidence="4 5" key="1">
    <citation type="submission" date="2014-07" db="EMBL/GenBank/DDBJ databases">
        <title>Methanogenic archaea and the global carbon cycle.</title>
        <authorList>
            <person name="Henriksen J.R."/>
            <person name="Luke J."/>
            <person name="Reinhart S."/>
            <person name="Benedict M.N."/>
            <person name="Youngblut N.D."/>
            <person name="Metcalf M.E."/>
            <person name="Whitaker R.J."/>
            <person name="Metcalf W.W."/>
        </authorList>
    </citation>
    <scope>NUCLEOTIDE SEQUENCE [LARGE SCALE GENOMIC DNA]</scope>
    <source>
        <strain evidence="4 5">LYC</strain>
    </source>
</reference>
<dbReference type="InterPro" id="IPR001610">
    <property type="entry name" value="PAC"/>
</dbReference>
<dbReference type="InterPro" id="IPR003018">
    <property type="entry name" value="GAF"/>
</dbReference>
<dbReference type="Pfam" id="PF07568">
    <property type="entry name" value="HisKA_2"/>
    <property type="match status" value="1"/>
</dbReference>
<dbReference type="NCBIfam" id="TIGR00229">
    <property type="entry name" value="sensory_box"/>
    <property type="match status" value="3"/>
</dbReference>
<dbReference type="PROSITE" id="PS50112">
    <property type="entry name" value="PAS"/>
    <property type="match status" value="2"/>
</dbReference>
<dbReference type="InterPro" id="IPR035965">
    <property type="entry name" value="PAS-like_dom_sf"/>
</dbReference>
<dbReference type="SMART" id="SM00065">
    <property type="entry name" value="GAF"/>
    <property type="match status" value="1"/>
</dbReference>
<feature type="domain" description="PAC" evidence="3">
    <location>
        <begin position="390"/>
        <end position="442"/>
    </location>
</feature>
<evidence type="ECO:0000313" key="5">
    <source>
        <dbReference type="Proteomes" id="UP000033063"/>
    </source>
</evidence>
<feature type="domain" description="PAS" evidence="2">
    <location>
        <begin position="572"/>
        <end position="629"/>
    </location>
</feature>
<dbReference type="InterPro" id="IPR029016">
    <property type="entry name" value="GAF-like_dom_sf"/>
</dbReference>
<dbReference type="RefSeq" id="WP_048040612.1">
    <property type="nucleotide sequence ID" value="NZ_CP009513.1"/>
</dbReference>
<dbReference type="EMBL" id="CP009513">
    <property type="protein sequence ID" value="AKB68406.1"/>
    <property type="molecule type" value="Genomic_DNA"/>
</dbReference>
<dbReference type="InterPro" id="IPR013655">
    <property type="entry name" value="PAS_fold_3"/>
</dbReference>
<dbReference type="SUPFAM" id="SSF55785">
    <property type="entry name" value="PYP-like sensor domain (PAS domain)"/>
    <property type="match status" value="3"/>
</dbReference>
<dbReference type="PROSITE" id="PS50113">
    <property type="entry name" value="PAC"/>
    <property type="match status" value="3"/>
</dbReference>
<feature type="domain" description="PAC" evidence="3">
    <location>
        <begin position="519"/>
        <end position="571"/>
    </location>
</feature>
<feature type="region of interest" description="Disordered" evidence="1">
    <location>
        <begin position="1"/>
        <end position="22"/>
    </location>
</feature>
<keyword evidence="4" id="KW-0418">Kinase</keyword>
<dbReference type="PANTHER" id="PTHR43065">
    <property type="entry name" value="SENSOR HISTIDINE KINASE"/>
    <property type="match status" value="1"/>
</dbReference>
<dbReference type="SUPFAM" id="SSF55874">
    <property type="entry name" value="ATPase domain of HSP90 chaperone/DNA topoisomerase II/histidine kinase"/>
    <property type="match status" value="1"/>
</dbReference>
<name>A0A0E3LWA0_METMZ</name>
<dbReference type="Gene3D" id="3.30.450.20">
    <property type="entry name" value="PAS domain"/>
    <property type="match status" value="3"/>
</dbReference>
<dbReference type="PATRIC" id="fig|1434114.4.peg.2364"/>
<dbReference type="GO" id="GO:0016301">
    <property type="term" value="F:kinase activity"/>
    <property type="evidence" value="ECO:0007669"/>
    <property type="project" value="UniProtKB-KW"/>
</dbReference>
<keyword evidence="4" id="KW-0808">Transferase</keyword>
<dbReference type="Pfam" id="PF01590">
    <property type="entry name" value="GAF"/>
    <property type="match status" value="1"/>
</dbReference>
<dbReference type="SMART" id="SM00086">
    <property type="entry name" value="PAC"/>
    <property type="match status" value="3"/>
</dbReference>
<protein>
    <submittedName>
        <fullName evidence="4">Sensory transduction histidine kinase</fullName>
    </submittedName>
</protein>
<dbReference type="GeneID" id="24878113"/>
<dbReference type="SMART" id="SM00387">
    <property type="entry name" value="HATPase_c"/>
    <property type="match status" value="1"/>
</dbReference>
<dbReference type="Pfam" id="PF08448">
    <property type="entry name" value="PAS_4"/>
    <property type="match status" value="1"/>
</dbReference>
<proteinExistence type="predicted"/>
<gene>
    <name evidence="4" type="ORF">MSMAL_1863</name>
</gene>
<dbReference type="Proteomes" id="UP000033063">
    <property type="component" value="Chromosome"/>
</dbReference>
<dbReference type="InterPro" id="IPR000014">
    <property type="entry name" value="PAS"/>
</dbReference>
<dbReference type="InterPro" id="IPR036890">
    <property type="entry name" value="HATPase_C_sf"/>
</dbReference>
<feature type="domain" description="PAC" evidence="3">
    <location>
        <begin position="648"/>
        <end position="700"/>
    </location>
</feature>
<dbReference type="Pfam" id="PF08447">
    <property type="entry name" value="PAS_3"/>
    <property type="match status" value="2"/>
</dbReference>
<evidence type="ECO:0000259" key="2">
    <source>
        <dbReference type="PROSITE" id="PS50112"/>
    </source>
</evidence>
<sequence>MKLWRDNQIPGNKSKAKGTALGGRGDNINVDIRKSEAGIEWMEEFLLNSPTPVLKIEKEGVITYSNEAGKPLIEEWGSIPGGKVPLNIQKIVRKAAFRRKSEFLELKAGEKTYLATFVPSADGKYTVLHTSDINSSKKMERKLSLIDGYYEAFIRVAELSLICTDLQTLLDKSFNLIISTLDAKYCKILKLLNDGNFLVEAGVGWKPEDTGKVIKREEASVAGYTVLSKKPINIEDLDKKGSIERMGLYGYSEITHGISVLVGSLEKPYGVLAVHSTRKEKFTKEDACFLKGIASMLSLALERNKVESTLLDKVLFLETLVDTIPAPVFYKDREGIYRGCNDLFAKMILGIPKEKVAGCSIDEFLEKIPQELGNVYKRTDRQLLQRGGSLIYESRIMCSDGLLRQFLINKAAYRNLNGDMEGLVGVMLDITGQKRTEGSLLKSEERYRLAAEQTGQLIYEFDLRNGYGEWAGAVKELTGYTYNEMQNFSYYDWLEHIHPDERRRVQQEFKKCWNTGEKFNEEFRFRRKDGSYFSVENKGVYLKDEEGLVCKALGVMKDITELKLSSQKLKESEEMYRSFLQNFKGIAFKLDRNFAPLFMEGAVEEITGYTEKDLISGRINFFNLLDPEDFSLLDNCRNKMSSVPNSIMEYDYRFRRKDGTVRWVHELIHNICNEKGETEFIQGYAYDITQKKKAEETLVKAEAIGMREIHHRIKNNLQIVSSLLSLQADKFKDREVIEAFRESENRVASMSIIHEELHKSEDTTSIDFAAYLRKLTSELLYSYRVGNEKVQLFLDVDHTFLGIDTAVPLGIIINELFSNSLKYAFSRGAEGEISISLCRLPEISGSLIESSSGIGTAGQGAKAGFKLVYSDSGGCFPENIDFYNPDTLGLQLVNALVEQLDGTVEIEKGDQTRFTIRFEDKGF</sequence>